<evidence type="ECO:0008006" key="3">
    <source>
        <dbReference type="Google" id="ProtNLM"/>
    </source>
</evidence>
<dbReference type="VEuPathDB" id="FungiDB:RO3G_17234"/>
<organism evidence="1 2">
    <name type="scientific">Rhizopus delemar (strain RA 99-880 / ATCC MYA-4621 / FGSC 9543 / NRRL 43880)</name>
    <name type="common">Mucormycosis agent</name>
    <name type="synonym">Rhizopus arrhizus var. delemar</name>
    <dbReference type="NCBI Taxonomy" id="246409"/>
    <lineage>
        <taxon>Eukaryota</taxon>
        <taxon>Fungi</taxon>
        <taxon>Fungi incertae sedis</taxon>
        <taxon>Mucoromycota</taxon>
        <taxon>Mucoromycotina</taxon>
        <taxon>Mucoromycetes</taxon>
        <taxon>Mucorales</taxon>
        <taxon>Mucorineae</taxon>
        <taxon>Rhizopodaceae</taxon>
        <taxon>Rhizopus</taxon>
    </lineage>
</organism>
<sequence length="169" mass="18487">MIPSLIHPVTKALCSSRADMLDAASTFYADMYSPDPVDHDAIESLLSDLPSSLRLSSIDQNSLSSPIVFDDILEGVARCPSRSSPGTDGLPYELLRLIITHPECRDITLAVYNDALSHVIFPPSWLETSVSLIPKKGSLSDLKNWRPISLINTDAKVFTRILVQGLSHA</sequence>
<dbReference type="STRING" id="246409.I1CV83"/>
<gene>
    <name evidence="1" type="ORF">RO3G_17234</name>
</gene>
<dbReference type="RefSeq" id="XP_067527759.1">
    <property type="nucleotide sequence ID" value="XM_067671818.1"/>
</dbReference>
<protein>
    <recommendedName>
        <fullName evidence="3">Reverse transcriptase domain-containing protein</fullName>
    </recommendedName>
</protein>
<dbReference type="PANTHER" id="PTHR19446">
    <property type="entry name" value="REVERSE TRANSCRIPTASES"/>
    <property type="match status" value="1"/>
</dbReference>
<keyword evidence="2" id="KW-1185">Reference proteome</keyword>
<reference evidence="1 2" key="1">
    <citation type="journal article" date="2009" name="PLoS Genet.">
        <title>Genomic analysis of the basal lineage fungus Rhizopus oryzae reveals a whole-genome duplication.</title>
        <authorList>
            <person name="Ma L.-J."/>
            <person name="Ibrahim A.S."/>
            <person name="Skory C."/>
            <person name="Grabherr M.G."/>
            <person name="Burger G."/>
            <person name="Butler M."/>
            <person name="Elias M."/>
            <person name="Idnurm A."/>
            <person name="Lang B.F."/>
            <person name="Sone T."/>
            <person name="Abe A."/>
            <person name="Calvo S.E."/>
            <person name="Corrochano L.M."/>
            <person name="Engels R."/>
            <person name="Fu J."/>
            <person name="Hansberg W."/>
            <person name="Kim J.-M."/>
            <person name="Kodira C.D."/>
            <person name="Koehrsen M.J."/>
            <person name="Liu B."/>
            <person name="Miranda-Saavedra D."/>
            <person name="O'Leary S."/>
            <person name="Ortiz-Castellanos L."/>
            <person name="Poulter R."/>
            <person name="Rodriguez-Romero J."/>
            <person name="Ruiz-Herrera J."/>
            <person name="Shen Y.-Q."/>
            <person name="Zeng Q."/>
            <person name="Galagan J."/>
            <person name="Birren B.W."/>
            <person name="Cuomo C.A."/>
            <person name="Wickes B.L."/>
        </authorList>
    </citation>
    <scope>NUCLEOTIDE SEQUENCE [LARGE SCALE GENOMIC DNA]</scope>
    <source>
        <strain evidence="2">RA 99-880 / ATCC MYA-4621 / FGSC 9543 / NRRL 43880</strain>
    </source>
</reference>
<accession>I1CV83</accession>
<proteinExistence type="predicted"/>
<name>I1CV83_RHIO9</name>
<evidence type="ECO:0000313" key="2">
    <source>
        <dbReference type="Proteomes" id="UP000009138"/>
    </source>
</evidence>
<dbReference type="GeneID" id="93624199"/>
<evidence type="ECO:0000313" key="1">
    <source>
        <dbReference type="EMBL" id="EIE92363.1"/>
    </source>
</evidence>
<dbReference type="OMA" id="IDMNAVH"/>
<dbReference type="AlphaFoldDB" id="I1CV83"/>
<dbReference type="EMBL" id="CH476758">
    <property type="protein sequence ID" value="EIE92363.1"/>
    <property type="molecule type" value="Genomic_DNA"/>
</dbReference>
<dbReference type="OrthoDB" id="5598377at2759"/>
<dbReference type="Proteomes" id="UP000009138">
    <property type="component" value="Unassembled WGS sequence"/>
</dbReference>
<dbReference type="InParanoid" id="I1CV83"/>